<protein>
    <recommendedName>
        <fullName evidence="3">Protein FAR1-RELATED SEQUENCE</fullName>
    </recommendedName>
</protein>
<gene>
    <name evidence="2" type="ORF">FSB_LOCUS34799</name>
</gene>
<proteinExistence type="predicted"/>
<evidence type="ECO:0000256" key="1">
    <source>
        <dbReference type="SAM" id="MobiDB-lite"/>
    </source>
</evidence>
<reference evidence="2" key="1">
    <citation type="submission" date="2018-02" db="EMBL/GenBank/DDBJ databases">
        <authorList>
            <person name="Cohen D.B."/>
            <person name="Kent A.D."/>
        </authorList>
    </citation>
    <scope>NUCLEOTIDE SEQUENCE</scope>
</reference>
<evidence type="ECO:0008006" key="3">
    <source>
        <dbReference type="Google" id="ProtNLM"/>
    </source>
</evidence>
<dbReference type="EMBL" id="OIVN01002848">
    <property type="protein sequence ID" value="SPD06917.1"/>
    <property type="molecule type" value="Genomic_DNA"/>
</dbReference>
<feature type="region of interest" description="Disordered" evidence="1">
    <location>
        <begin position="106"/>
        <end position="156"/>
    </location>
</feature>
<feature type="compositionally biased region" description="Polar residues" evidence="1">
    <location>
        <begin position="141"/>
        <end position="156"/>
    </location>
</feature>
<accession>A0A2N9GX43</accession>
<name>A0A2N9GX43_FAGSY</name>
<evidence type="ECO:0000313" key="2">
    <source>
        <dbReference type="EMBL" id="SPD06917.1"/>
    </source>
</evidence>
<sequence length="156" mass="17565">MNNEMSVTVRRNELMRSVYDIFSRSAETTRYTEMCKKKVKELVEYIEKDMANSNMERVGNANVDVDANVDSDGLMKCSHNDLPILDPPCVREKGVTNARIRSHLEKRKRRVPKDVTKSKKITNGKPSQTLHQAPQGAGSCQHISTPVDVTTSGPYL</sequence>
<dbReference type="AlphaFoldDB" id="A0A2N9GX43"/>
<organism evidence="2">
    <name type="scientific">Fagus sylvatica</name>
    <name type="common">Beechnut</name>
    <dbReference type="NCBI Taxonomy" id="28930"/>
    <lineage>
        <taxon>Eukaryota</taxon>
        <taxon>Viridiplantae</taxon>
        <taxon>Streptophyta</taxon>
        <taxon>Embryophyta</taxon>
        <taxon>Tracheophyta</taxon>
        <taxon>Spermatophyta</taxon>
        <taxon>Magnoliopsida</taxon>
        <taxon>eudicotyledons</taxon>
        <taxon>Gunneridae</taxon>
        <taxon>Pentapetalae</taxon>
        <taxon>rosids</taxon>
        <taxon>fabids</taxon>
        <taxon>Fagales</taxon>
        <taxon>Fagaceae</taxon>
        <taxon>Fagus</taxon>
    </lineage>
</organism>